<keyword evidence="8" id="KW-1185">Reference proteome</keyword>
<name>A0A7I7XWY1_9MYCO</name>
<dbReference type="Gene3D" id="1.10.8.500">
    <property type="entry name" value="HAMP domain in histidine kinase"/>
    <property type="match status" value="1"/>
</dbReference>
<dbReference type="OrthoDB" id="9806704at2"/>
<feature type="domain" description="Guanylate cyclase" evidence="5">
    <location>
        <begin position="513"/>
        <end position="640"/>
    </location>
</feature>
<evidence type="ECO:0000256" key="1">
    <source>
        <dbReference type="ARBA" id="ARBA00022692"/>
    </source>
</evidence>
<keyword evidence="1 4" id="KW-0812">Transmembrane</keyword>
<reference evidence="7" key="2">
    <citation type="submission" date="2020-02" db="EMBL/GenBank/DDBJ databases">
        <authorList>
            <person name="Matsumoto Y."/>
            <person name="Motooka D."/>
            <person name="Nakamura S."/>
        </authorList>
    </citation>
    <scope>NUCLEOTIDE SEQUENCE</scope>
    <source>
        <strain evidence="7">JCM 13671</strain>
    </source>
</reference>
<feature type="transmembrane region" description="Helical" evidence="4">
    <location>
        <begin position="401"/>
        <end position="420"/>
    </location>
</feature>
<sequence length="690" mass="76432">MLLLTSVLSAAIVGAIGYQSGRSSLRDAAFERLTELREAYNRQLATQFDDLEDSLVIYTRGSTAINAMREFSRGFAELRDTTITPAQQQSLVDYYEDQFKPKVDSTSDLEIDIAGLLPQSNAQKYLQAHYTAPYDTVSYALDLDDARDGSMWSTANARYTDFFREVVSRFEFEDALLIDTNGTVVYTAYKGVDLGTNIHHGPYRNHELEDAFERAVATNTVDYVEVTDFSEYLPSYNEPTAWLLSPIGEPGRIEGVLALQYPITKINRLMTADRHWENVGMGSTGEALLAGPDGLMRSDSRVFLEDPERYRQEVVAAGTPREVADRAIRSGGTTLVQPIHSEGVTRAQRGEVGTVVTEDYLGNKTLQAYAPVDIRGLNWSLIAKVDTAEAFAPVADFTRRLVLSTVAIIFLVCLASMFLARMFVRPIRRLEAGAQRISGGDYNTTLPVLSRDEFGDLTAAFNDMTRNLRVKEDLINEQRKENNRLLLSLMPESVAQRYREGEEMVPQEHRDVTVVFADIVGLDELSTTLSSDDLLGVVNRLVRQFDAAAESIGVERVRTMRSGYLASCGLNVPRLDSTRRTVDFAIEMAEIIERFNAETGHHLALRAGIDTGSVTSGLVGRTNVIYDLWGAAVNLAYQAQSGPGQPGIYVTSAVYEMTREFKSFVSAGEVPNGGPDGADGEPLWRLTEKN</sequence>
<dbReference type="SMART" id="SM00044">
    <property type="entry name" value="CYCc"/>
    <property type="match status" value="1"/>
</dbReference>
<evidence type="ECO:0000313" key="8">
    <source>
        <dbReference type="Proteomes" id="UP000466931"/>
    </source>
</evidence>
<dbReference type="GO" id="GO:0004016">
    <property type="term" value="F:adenylate cyclase activity"/>
    <property type="evidence" value="ECO:0007669"/>
    <property type="project" value="UniProtKB-ARBA"/>
</dbReference>
<dbReference type="CDD" id="cd06225">
    <property type="entry name" value="HAMP"/>
    <property type="match status" value="1"/>
</dbReference>
<dbReference type="CDD" id="cd07302">
    <property type="entry name" value="CHD"/>
    <property type="match status" value="1"/>
</dbReference>
<dbReference type="Proteomes" id="UP000466931">
    <property type="component" value="Chromosome"/>
</dbReference>
<organism evidence="7 8">
    <name type="scientific">Mycolicibacterium confluentis</name>
    <dbReference type="NCBI Taxonomy" id="28047"/>
    <lineage>
        <taxon>Bacteria</taxon>
        <taxon>Bacillati</taxon>
        <taxon>Actinomycetota</taxon>
        <taxon>Actinomycetes</taxon>
        <taxon>Mycobacteriales</taxon>
        <taxon>Mycobacteriaceae</taxon>
        <taxon>Mycolicibacterium</taxon>
    </lineage>
</organism>
<dbReference type="GO" id="GO:0009190">
    <property type="term" value="P:cyclic nucleotide biosynthetic process"/>
    <property type="evidence" value="ECO:0007669"/>
    <property type="project" value="InterPro"/>
</dbReference>
<feature type="domain" description="HAMP" evidence="6">
    <location>
        <begin position="421"/>
        <end position="473"/>
    </location>
</feature>
<dbReference type="InterPro" id="IPR003660">
    <property type="entry name" value="HAMP_dom"/>
</dbReference>
<dbReference type="Pfam" id="PF00211">
    <property type="entry name" value="Guanylate_cyc"/>
    <property type="match status" value="1"/>
</dbReference>
<dbReference type="PROSITE" id="PS50125">
    <property type="entry name" value="GUANYLATE_CYCLASE_2"/>
    <property type="match status" value="1"/>
</dbReference>
<dbReference type="SMART" id="SM00304">
    <property type="entry name" value="HAMP"/>
    <property type="match status" value="1"/>
</dbReference>
<proteinExistence type="predicted"/>
<gene>
    <name evidence="7" type="ORF">MCNF_21180</name>
</gene>
<keyword evidence="4" id="KW-0472">Membrane</keyword>
<dbReference type="GO" id="GO:0016020">
    <property type="term" value="C:membrane"/>
    <property type="evidence" value="ECO:0007669"/>
    <property type="project" value="InterPro"/>
</dbReference>
<reference evidence="7" key="1">
    <citation type="journal article" date="2019" name="Emerg. Microbes Infect.">
        <title>Comprehensive subspecies identification of 175 nontuberculous mycobacteria species based on 7547 genomic profiles.</title>
        <authorList>
            <person name="Matsumoto Y."/>
            <person name="Kinjo T."/>
            <person name="Motooka D."/>
            <person name="Nabeya D."/>
            <person name="Jung N."/>
            <person name="Uechi K."/>
            <person name="Horii T."/>
            <person name="Iida T."/>
            <person name="Fujita J."/>
            <person name="Nakamura S."/>
        </authorList>
    </citation>
    <scope>NUCLEOTIDE SEQUENCE [LARGE SCALE GENOMIC DNA]</scope>
    <source>
        <strain evidence="7">JCM 13671</strain>
    </source>
</reference>
<dbReference type="Gene3D" id="3.30.70.1230">
    <property type="entry name" value="Nucleotide cyclase"/>
    <property type="match status" value="1"/>
</dbReference>
<dbReference type="AlphaFoldDB" id="A0A7I7XWY1"/>
<evidence type="ECO:0000256" key="2">
    <source>
        <dbReference type="ARBA" id="ARBA00022989"/>
    </source>
</evidence>
<dbReference type="PANTHER" id="PTHR45655">
    <property type="entry name" value="GUANYLATE CYCLASE SOLUBLE SUBUNIT BETA-2"/>
    <property type="match status" value="1"/>
</dbReference>
<dbReference type="EMBL" id="AP022612">
    <property type="protein sequence ID" value="BBZ33513.1"/>
    <property type="molecule type" value="Genomic_DNA"/>
</dbReference>
<evidence type="ECO:0000256" key="4">
    <source>
        <dbReference type="SAM" id="Phobius"/>
    </source>
</evidence>
<dbReference type="InterPro" id="IPR001054">
    <property type="entry name" value="A/G_cyclase"/>
</dbReference>
<feature type="region of interest" description="Disordered" evidence="3">
    <location>
        <begin position="667"/>
        <end position="690"/>
    </location>
</feature>
<protein>
    <submittedName>
        <fullName evidence="7">Adenylate/guanylate cyclase domain-containing protein</fullName>
    </submittedName>
</protein>
<dbReference type="PANTHER" id="PTHR45655:SF13">
    <property type="entry name" value="SOLUBLE GUANYLATE CYCLASE GCY-32-RELATED"/>
    <property type="match status" value="1"/>
</dbReference>
<dbReference type="SUPFAM" id="SSF55073">
    <property type="entry name" value="Nucleotide cyclase"/>
    <property type="match status" value="1"/>
</dbReference>
<evidence type="ECO:0000259" key="5">
    <source>
        <dbReference type="PROSITE" id="PS50125"/>
    </source>
</evidence>
<dbReference type="PROSITE" id="PS50885">
    <property type="entry name" value="HAMP"/>
    <property type="match status" value="1"/>
</dbReference>
<accession>A0A7I7XWY1</accession>
<evidence type="ECO:0000259" key="6">
    <source>
        <dbReference type="PROSITE" id="PS50885"/>
    </source>
</evidence>
<keyword evidence="2 4" id="KW-1133">Transmembrane helix</keyword>
<dbReference type="Gene3D" id="3.30.450.20">
    <property type="entry name" value="PAS domain"/>
    <property type="match status" value="1"/>
</dbReference>
<dbReference type="Pfam" id="PF00672">
    <property type="entry name" value="HAMP"/>
    <property type="match status" value="1"/>
</dbReference>
<dbReference type="SUPFAM" id="SSF158472">
    <property type="entry name" value="HAMP domain-like"/>
    <property type="match status" value="1"/>
</dbReference>
<dbReference type="GO" id="GO:0035556">
    <property type="term" value="P:intracellular signal transduction"/>
    <property type="evidence" value="ECO:0007669"/>
    <property type="project" value="InterPro"/>
</dbReference>
<dbReference type="InterPro" id="IPR029787">
    <property type="entry name" value="Nucleotide_cyclase"/>
</dbReference>
<evidence type="ECO:0000313" key="7">
    <source>
        <dbReference type="EMBL" id="BBZ33513.1"/>
    </source>
</evidence>
<evidence type="ECO:0000256" key="3">
    <source>
        <dbReference type="SAM" id="MobiDB-lite"/>
    </source>
</evidence>